<dbReference type="GO" id="GO:0005737">
    <property type="term" value="C:cytoplasm"/>
    <property type="evidence" value="ECO:0007669"/>
    <property type="project" value="UniProtKB-SubCell"/>
</dbReference>
<feature type="domain" description="FAD/NAD(P)-binding" evidence="18">
    <location>
        <begin position="8"/>
        <end position="334"/>
    </location>
</feature>
<dbReference type="FunFam" id="3.30.390.30:FF:000001">
    <property type="entry name" value="Dihydrolipoyl dehydrogenase"/>
    <property type="match status" value="1"/>
</dbReference>
<dbReference type="InterPro" id="IPR001100">
    <property type="entry name" value="Pyr_nuc-diS_OxRdtase"/>
</dbReference>
<dbReference type="InterPro" id="IPR004099">
    <property type="entry name" value="Pyr_nucl-diS_OxRdtase_dimer"/>
</dbReference>
<keyword evidence="6 16" id="KW-0285">Flavoprotein</keyword>
<organism evidence="19 20">
    <name type="scientific">Cohnella nanjingensis</name>
    <dbReference type="NCBI Taxonomy" id="1387779"/>
    <lineage>
        <taxon>Bacteria</taxon>
        <taxon>Bacillati</taxon>
        <taxon>Bacillota</taxon>
        <taxon>Bacilli</taxon>
        <taxon>Bacillales</taxon>
        <taxon>Paenibacillaceae</taxon>
        <taxon>Cohnella</taxon>
    </lineage>
</organism>
<comment type="caution">
    <text evidence="19">The sequence shown here is derived from an EMBL/GenBank/DDBJ whole genome shotgun (WGS) entry which is preliminary data.</text>
</comment>
<evidence type="ECO:0000259" key="17">
    <source>
        <dbReference type="Pfam" id="PF02852"/>
    </source>
</evidence>
<keyword evidence="8 16" id="KW-0560">Oxidoreductase</keyword>
<accession>A0A7X0VEI8</accession>
<evidence type="ECO:0000256" key="16">
    <source>
        <dbReference type="RuleBase" id="RU003692"/>
    </source>
</evidence>
<evidence type="ECO:0000259" key="18">
    <source>
        <dbReference type="Pfam" id="PF07992"/>
    </source>
</evidence>
<keyword evidence="14" id="KW-0547">Nucleotide-binding</keyword>
<keyword evidence="10" id="KW-1015">Disulfide bond</keyword>
<evidence type="ECO:0000256" key="6">
    <source>
        <dbReference type="ARBA" id="ARBA00022630"/>
    </source>
</evidence>
<feature type="binding site" evidence="14">
    <location>
        <begin position="151"/>
        <end position="153"/>
    </location>
    <ligand>
        <name>FAD</name>
        <dbReference type="ChEBI" id="CHEBI:57692"/>
    </ligand>
</feature>
<feature type="binding site" evidence="14">
    <location>
        <position position="280"/>
    </location>
    <ligand>
        <name>NAD(+)</name>
        <dbReference type="ChEBI" id="CHEBI:57540"/>
    </ligand>
</feature>
<dbReference type="InterPro" id="IPR050151">
    <property type="entry name" value="Class-I_Pyr_Nuc-Dis_Oxidored"/>
</dbReference>
<dbReference type="RefSeq" id="WP_185142263.1">
    <property type="nucleotide sequence ID" value="NZ_JACJVP010000011.1"/>
</dbReference>
<dbReference type="InterPro" id="IPR036188">
    <property type="entry name" value="FAD/NAD-bd_sf"/>
</dbReference>
<evidence type="ECO:0000256" key="2">
    <source>
        <dbReference type="ARBA" id="ARBA00007532"/>
    </source>
</evidence>
<comment type="similarity">
    <text evidence="2 16">Belongs to the class-I pyridine nucleotide-disulfide oxidoreductase family.</text>
</comment>
<comment type="cofactor">
    <cofactor evidence="14 16">
        <name>FAD</name>
        <dbReference type="ChEBI" id="CHEBI:57692"/>
    </cofactor>
    <text evidence="14 16">Binds 1 FAD per subunit.</text>
</comment>
<dbReference type="PIRSF" id="PIRSF000350">
    <property type="entry name" value="Mercury_reductase_MerA"/>
    <property type="match status" value="1"/>
</dbReference>
<comment type="miscellaneous">
    <text evidence="16">The active site is a redox-active disulfide bond.</text>
</comment>
<keyword evidence="20" id="KW-1185">Reference proteome</keyword>
<name>A0A7X0VEI8_9BACL</name>
<dbReference type="InterPro" id="IPR016156">
    <property type="entry name" value="FAD/NAD-linked_Rdtase_dimer_sf"/>
</dbReference>
<feature type="binding site" evidence="14">
    <location>
        <position position="54"/>
    </location>
    <ligand>
        <name>FAD</name>
        <dbReference type="ChEBI" id="CHEBI:57692"/>
    </ligand>
</feature>
<dbReference type="InterPro" id="IPR023753">
    <property type="entry name" value="FAD/NAD-binding_dom"/>
</dbReference>
<protein>
    <recommendedName>
        <fullName evidence="4 16">Dihydrolipoyl dehydrogenase</fullName>
        <ecNumber evidence="3 16">1.8.1.4</ecNumber>
    </recommendedName>
</protein>
<feature type="binding site" evidence="14">
    <location>
        <position position="210"/>
    </location>
    <ligand>
        <name>NAD(+)</name>
        <dbReference type="ChEBI" id="CHEBI:57540"/>
    </ligand>
</feature>
<evidence type="ECO:0000256" key="7">
    <source>
        <dbReference type="ARBA" id="ARBA00022827"/>
    </source>
</evidence>
<gene>
    <name evidence="19" type="primary">lpdA</name>
    <name evidence="19" type="ORF">H7C19_08780</name>
</gene>
<dbReference type="Gene3D" id="3.30.390.30">
    <property type="match status" value="1"/>
</dbReference>
<evidence type="ECO:0000256" key="10">
    <source>
        <dbReference type="ARBA" id="ARBA00023157"/>
    </source>
</evidence>
<evidence type="ECO:0000313" key="19">
    <source>
        <dbReference type="EMBL" id="MBB6670781.1"/>
    </source>
</evidence>
<dbReference type="InterPro" id="IPR012999">
    <property type="entry name" value="Pyr_OxRdtase_I_AS"/>
</dbReference>
<dbReference type="EMBL" id="JACJVP010000011">
    <property type="protein sequence ID" value="MBB6670781.1"/>
    <property type="molecule type" value="Genomic_DNA"/>
</dbReference>
<comment type="catalytic activity">
    <reaction evidence="12 16">
        <text>N(6)-[(R)-dihydrolipoyl]-L-lysyl-[protein] + NAD(+) = N(6)-[(R)-lipoyl]-L-lysyl-[protein] + NADH + H(+)</text>
        <dbReference type="Rhea" id="RHEA:15045"/>
        <dbReference type="Rhea" id="RHEA-COMP:10474"/>
        <dbReference type="Rhea" id="RHEA-COMP:10475"/>
        <dbReference type="ChEBI" id="CHEBI:15378"/>
        <dbReference type="ChEBI" id="CHEBI:57540"/>
        <dbReference type="ChEBI" id="CHEBI:57945"/>
        <dbReference type="ChEBI" id="CHEBI:83099"/>
        <dbReference type="ChEBI" id="CHEBI:83100"/>
        <dbReference type="EC" id="1.8.1.4"/>
    </reaction>
</comment>
<dbReference type="PROSITE" id="PS00076">
    <property type="entry name" value="PYRIDINE_REDOX_1"/>
    <property type="match status" value="1"/>
</dbReference>
<dbReference type="Gene3D" id="3.50.50.60">
    <property type="entry name" value="FAD/NAD(P)-binding domain"/>
    <property type="match status" value="2"/>
</dbReference>
<dbReference type="GO" id="GO:0050660">
    <property type="term" value="F:flavin adenine dinucleotide binding"/>
    <property type="evidence" value="ECO:0007669"/>
    <property type="project" value="InterPro"/>
</dbReference>
<feature type="domain" description="Pyridine nucleotide-disulphide oxidoreductase dimerisation" evidence="17">
    <location>
        <begin position="354"/>
        <end position="462"/>
    </location>
</feature>
<feature type="binding site" evidence="14">
    <location>
        <position position="117"/>
    </location>
    <ligand>
        <name>FAD</name>
        <dbReference type="ChEBI" id="CHEBI:57692"/>
    </ligand>
</feature>
<keyword evidence="11 16" id="KW-0676">Redox-active center</keyword>
<keyword evidence="5" id="KW-0963">Cytoplasm</keyword>
<keyword evidence="9 14" id="KW-0520">NAD</keyword>
<evidence type="ECO:0000256" key="4">
    <source>
        <dbReference type="ARBA" id="ARBA00016961"/>
    </source>
</evidence>
<dbReference type="InterPro" id="IPR006258">
    <property type="entry name" value="Lipoamide_DH"/>
</dbReference>
<dbReference type="NCBIfam" id="TIGR01350">
    <property type="entry name" value="lipoamide_DH"/>
    <property type="match status" value="1"/>
</dbReference>
<dbReference type="PANTHER" id="PTHR22912">
    <property type="entry name" value="DISULFIDE OXIDOREDUCTASE"/>
    <property type="match status" value="1"/>
</dbReference>
<evidence type="ECO:0000256" key="15">
    <source>
        <dbReference type="PIRSR" id="PIRSR000350-4"/>
    </source>
</evidence>
<evidence type="ECO:0000256" key="5">
    <source>
        <dbReference type="ARBA" id="ARBA00022490"/>
    </source>
</evidence>
<dbReference type="Proteomes" id="UP000547209">
    <property type="component" value="Unassembled WGS sequence"/>
</dbReference>
<evidence type="ECO:0000256" key="3">
    <source>
        <dbReference type="ARBA" id="ARBA00012608"/>
    </source>
</evidence>
<dbReference type="PANTHER" id="PTHR22912:SF217">
    <property type="entry name" value="DIHYDROLIPOYL DEHYDROGENASE"/>
    <property type="match status" value="1"/>
</dbReference>
<evidence type="ECO:0000313" key="20">
    <source>
        <dbReference type="Proteomes" id="UP000547209"/>
    </source>
</evidence>
<evidence type="ECO:0000256" key="1">
    <source>
        <dbReference type="ARBA" id="ARBA00004496"/>
    </source>
</evidence>
<dbReference type="GO" id="GO:0004148">
    <property type="term" value="F:dihydrolipoyl dehydrogenase (NADH) activity"/>
    <property type="evidence" value="ECO:0007669"/>
    <property type="project" value="UniProtKB-EC"/>
</dbReference>
<evidence type="ECO:0000256" key="9">
    <source>
        <dbReference type="ARBA" id="ARBA00023027"/>
    </source>
</evidence>
<feature type="binding site" evidence="14">
    <location>
        <begin position="187"/>
        <end position="194"/>
    </location>
    <ligand>
        <name>NAD(+)</name>
        <dbReference type="ChEBI" id="CHEBI:57540"/>
    </ligand>
</feature>
<feature type="active site" description="Proton acceptor" evidence="13">
    <location>
        <position position="452"/>
    </location>
</feature>
<dbReference type="SUPFAM" id="SSF51905">
    <property type="entry name" value="FAD/NAD(P)-binding domain"/>
    <property type="match status" value="1"/>
</dbReference>
<reference evidence="19 20" key="1">
    <citation type="submission" date="2020-08" db="EMBL/GenBank/DDBJ databases">
        <title>Cohnella phylogeny.</title>
        <authorList>
            <person name="Dunlap C."/>
        </authorList>
    </citation>
    <scope>NUCLEOTIDE SEQUENCE [LARGE SCALE GENOMIC DNA]</scope>
    <source>
        <strain evidence="19 20">DSM 28246</strain>
    </source>
</reference>
<proteinExistence type="inferred from homology"/>
<comment type="subcellular location">
    <subcellularLocation>
        <location evidence="1">Cytoplasm</location>
    </subcellularLocation>
</comment>
<dbReference type="PRINTS" id="PR00411">
    <property type="entry name" value="PNDRDTASEI"/>
</dbReference>
<dbReference type="SUPFAM" id="SSF55424">
    <property type="entry name" value="FAD/NAD-linked reductases, dimerisation (C-terminal) domain"/>
    <property type="match status" value="1"/>
</dbReference>
<feature type="disulfide bond" description="Redox-active" evidence="15">
    <location>
        <begin position="45"/>
        <end position="50"/>
    </location>
</feature>
<sequence length="473" mass="49908">MTTEETLYDVVLLGGGTGGYVSAIRAAQLGLKVAVVERHKVGGTCLHKGCMPSKALLRTAEVYALAKRADEFGVETVGLSVSWSKALARKDDIVQTLHAGVQGLLRKNKVTVVEGSGRLAEPSGGSIEHGCYWTVETEGRAVRARNVVLSTGSRPATMGLPLDERTIMTSDQALERAALPKSVLIVGGGSIGLEWASLYADCGAEVTIVEALPRLMALEEEDVSEEIRKLFVRKGIRVLTSTKVDVAGVMGSRSNVIVPVTKENGSRTTLMAEALLLSVGRLPNVEDIGIDGLPIERSGPYLKVNGYQETGVPGLYAIGDICGGGLAHVAAEQGIIAAERIAGLEPKPYDSNVIPKCTYTRPEIASVGLTEQAAREAGFDVQAGKFPFRAIGKSLIYGEYEGFAKLVVDRSDGKVLGAHLIGPHATDLIAEPGLLVAGGMNLSELVHATHAHPTLAEAFKEAGLAVMGRAIHY</sequence>
<dbReference type="Pfam" id="PF02852">
    <property type="entry name" value="Pyr_redox_dim"/>
    <property type="match status" value="1"/>
</dbReference>
<dbReference type="Pfam" id="PF07992">
    <property type="entry name" value="Pyr_redox_2"/>
    <property type="match status" value="1"/>
</dbReference>
<evidence type="ECO:0000256" key="11">
    <source>
        <dbReference type="ARBA" id="ARBA00023284"/>
    </source>
</evidence>
<dbReference type="AlphaFoldDB" id="A0A7X0VEI8"/>
<keyword evidence="7 14" id="KW-0274">FAD</keyword>
<feature type="binding site" evidence="14">
    <location>
        <position position="320"/>
    </location>
    <ligand>
        <name>FAD</name>
        <dbReference type="ChEBI" id="CHEBI:57692"/>
    </ligand>
</feature>
<dbReference type="GO" id="GO:0006103">
    <property type="term" value="P:2-oxoglutarate metabolic process"/>
    <property type="evidence" value="ECO:0007669"/>
    <property type="project" value="TreeGrafter"/>
</dbReference>
<evidence type="ECO:0000256" key="13">
    <source>
        <dbReference type="PIRSR" id="PIRSR000350-2"/>
    </source>
</evidence>
<dbReference type="EC" id="1.8.1.4" evidence="3 16"/>
<evidence type="ECO:0000256" key="8">
    <source>
        <dbReference type="ARBA" id="ARBA00023002"/>
    </source>
</evidence>
<dbReference type="PRINTS" id="PR00368">
    <property type="entry name" value="FADPNR"/>
</dbReference>
<evidence type="ECO:0000256" key="12">
    <source>
        <dbReference type="ARBA" id="ARBA00049187"/>
    </source>
</evidence>
<evidence type="ECO:0000256" key="14">
    <source>
        <dbReference type="PIRSR" id="PIRSR000350-3"/>
    </source>
</evidence>